<protein>
    <recommendedName>
        <fullName evidence="3">S-adenosyl-L-methionine-dependent methyltransferase</fullName>
    </recommendedName>
</protein>
<proteinExistence type="predicted"/>
<reference evidence="1 2" key="1">
    <citation type="submission" date="2016-09" db="EMBL/GenBank/DDBJ databases">
        <title>Extensive genetic diversity and differential bi-allelic expression allows diatom success in the polar Southern Ocean.</title>
        <authorList>
            <consortium name="DOE Joint Genome Institute"/>
            <person name="Mock T."/>
            <person name="Otillar R.P."/>
            <person name="Strauss J."/>
            <person name="Dupont C."/>
            <person name="Frickenhaus S."/>
            <person name="Maumus F."/>
            <person name="Mcmullan M."/>
            <person name="Sanges R."/>
            <person name="Schmutz J."/>
            <person name="Toseland A."/>
            <person name="Valas R."/>
            <person name="Veluchamy A."/>
            <person name="Ward B.J."/>
            <person name="Allen A."/>
            <person name="Barry K."/>
            <person name="Falciatore A."/>
            <person name="Ferrante M."/>
            <person name="Fortunato A.E."/>
            <person name="Gloeckner G."/>
            <person name="Gruber A."/>
            <person name="Hipkin R."/>
            <person name="Janech M."/>
            <person name="Kroth P."/>
            <person name="Leese F."/>
            <person name="Lindquist E."/>
            <person name="Lyon B.R."/>
            <person name="Martin J."/>
            <person name="Mayer C."/>
            <person name="Parker M."/>
            <person name="Quesneville H."/>
            <person name="Raymond J."/>
            <person name="Uhlig C."/>
            <person name="Valentin K.U."/>
            <person name="Worden A.Z."/>
            <person name="Armbrust E.V."/>
            <person name="Bowler C."/>
            <person name="Green B."/>
            <person name="Moulton V."/>
            <person name="Van Oosterhout C."/>
            <person name="Grigoriev I."/>
        </authorList>
    </citation>
    <scope>NUCLEOTIDE SEQUENCE [LARGE SCALE GENOMIC DNA]</scope>
    <source>
        <strain evidence="1 2">CCMP1102</strain>
    </source>
</reference>
<evidence type="ECO:0008006" key="3">
    <source>
        <dbReference type="Google" id="ProtNLM"/>
    </source>
</evidence>
<organism evidence="1 2">
    <name type="scientific">Fragilariopsis cylindrus CCMP1102</name>
    <dbReference type="NCBI Taxonomy" id="635003"/>
    <lineage>
        <taxon>Eukaryota</taxon>
        <taxon>Sar</taxon>
        <taxon>Stramenopiles</taxon>
        <taxon>Ochrophyta</taxon>
        <taxon>Bacillariophyta</taxon>
        <taxon>Bacillariophyceae</taxon>
        <taxon>Bacillariophycidae</taxon>
        <taxon>Bacillariales</taxon>
        <taxon>Bacillariaceae</taxon>
        <taxon>Fragilariopsis</taxon>
    </lineage>
</organism>
<dbReference type="InterPro" id="IPR029063">
    <property type="entry name" value="SAM-dependent_MTases_sf"/>
</dbReference>
<evidence type="ECO:0000313" key="2">
    <source>
        <dbReference type="Proteomes" id="UP000095751"/>
    </source>
</evidence>
<dbReference type="KEGG" id="fcy:FRACYDRAFT_188610"/>
<dbReference type="OrthoDB" id="413520at2759"/>
<dbReference type="InParanoid" id="A0A1E7F740"/>
<keyword evidence="2" id="KW-1185">Reference proteome</keyword>
<accession>A0A1E7F740</accession>
<dbReference type="Proteomes" id="UP000095751">
    <property type="component" value="Unassembled WGS sequence"/>
</dbReference>
<dbReference type="CDD" id="cd02440">
    <property type="entry name" value="AdoMet_MTases"/>
    <property type="match status" value="1"/>
</dbReference>
<dbReference type="Gene3D" id="3.40.50.150">
    <property type="entry name" value="Vaccinia Virus protein VP39"/>
    <property type="match status" value="1"/>
</dbReference>
<sequence>MTNGIDNNGGSTSDTTSNIESICQNGALMSESAVPGAYSSVCMGLPERVIPLPKYRERGQPGTIIVQQQAGGSGNTGMTVWNSGLLLTRLLDAMVDENDNNFWMNQDVIELGCGTSLCSIAAQQLGARSVIATDGNPGVLQLAESNVRRNCYYTKLNIRTEPLQWGFLNSMDYSECASFVIGADLTYNAGSWRVLAETIATILKTKNDKMDDNNALTGTITSTASNQCYALYLSIGHEGFNVNAEMDGFLSVCKSFGLVILPNGVEGIDVESLLLTSLSEPEKKILAQSGGFRVAVLGRKELQRL</sequence>
<dbReference type="Pfam" id="PF10294">
    <property type="entry name" value="Methyltransf_16"/>
    <property type="match status" value="1"/>
</dbReference>
<dbReference type="PANTHER" id="PTHR14614:SF132">
    <property type="entry name" value="PROTEIN-LYSINE METHYLTRANSFERASE C42C1.13"/>
    <property type="match status" value="1"/>
</dbReference>
<dbReference type="SUPFAM" id="SSF53335">
    <property type="entry name" value="S-adenosyl-L-methionine-dependent methyltransferases"/>
    <property type="match status" value="1"/>
</dbReference>
<gene>
    <name evidence="1" type="ORF">FRACYDRAFT_188610</name>
</gene>
<dbReference type="EMBL" id="KV784361">
    <property type="protein sequence ID" value="OEU13970.1"/>
    <property type="molecule type" value="Genomic_DNA"/>
</dbReference>
<dbReference type="InterPro" id="IPR019410">
    <property type="entry name" value="Methyltransf_16"/>
</dbReference>
<dbReference type="PANTHER" id="PTHR14614">
    <property type="entry name" value="HEPATOCELLULAR CARCINOMA-ASSOCIATED ANTIGEN"/>
    <property type="match status" value="1"/>
</dbReference>
<dbReference type="AlphaFoldDB" id="A0A1E7F740"/>
<evidence type="ECO:0000313" key="1">
    <source>
        <dbReference type="EMBL" id="OEU13970.1"/>
    </source>
</evidence>
<name>A0A1E7F740_9STRA</name>